<proteinExistence type="predicted"/>
<dbReference type="InterPro" id="IPR037401">
    <property type="entry name" value="SnoaL-like"/>
</dbReference>
<gene>
    <name evidence="2" type="ORF">GCM10022255_066040</name>
</gene>
<keyword evidence="3" id="KW-1185">Reference proteome</keyword>
<feature type="domain" description="SnoaL-like" evidence="1">
    <location>
        <begin position="14"/>
        <end position="108"/>
    </location>
</feature>
<dbReference type="RefSeq" id="WP_345132807.1">
    <property type="nucleotide sequence ID" value="NZ_BAABAT010000022.1"/>
</dbReference>
<evidence type="ECO:0000313" key="2">
    <source>
        <dbReference type="EMBL" id="GAA4255798.1"/>
    </source>
</evidence>
<name>A0ABP8DHC3_9ACTN</name>
<protein>
    <recommendedName>
        <fullName evidence="1">SnoaL-like domain-containing protein</fullName>
    </recommendedName>
</protein>
<dbReference type="SUPFAM" id="SSF54427">
    <property type="entry name" value="NTF2-like"/>
    <property type="match status" value="1"/>
</dbReference>
<evidence type="ECO:0000259" key="1">
    <source>
        <dbReference type="Pfam" id="PF12680"/>
    </source>
</evidence>
<dbReference type="Proteomes" id="UP001500620">
    <property type="component" value="Unassembled WGS sequence"/>
</dbReference>
<reference evidence="3" key="1">
    <citation type="journal article" date="2019" name="Int. J. Syst. Evol. Microbiol.">
        <title>The Global Catalogue of Microorganisms (GCM) 10K type strain sequencing project: providing services to taxonomists for standard genome sequencing and annotation.</title>
        <authorList>
            <consortium name="The Broad Institute Genomics Platform"/>
            <consortium name="The Broad Institute Genome Sequencing Center for Infectious Disease"/>
            <person name="Wu L."/>
            <person name="Ma J."/>
        </authorList>
    </citation>
    <scope>NUCLEOTIDE SEQUENCE [LARGE SCALE GENOMIC DNA]</scope>
    <source>
        <strain evidence="3">JCM 17441</strain>
    </source>
</reference>
<sequence>MHAIARDELPTVITEYLTADQARDLDAAVACYTPDGAVTDEGHTYRGPDEIRAWLSRAASEYTYTSEVVGAYRMDDRNFDVVHHLEGDFPGGVVDLHFRFALRDARIAGLVIEP</sequence>
<dbReference type="Gene3D" id="3.10.450.50">
    <property type="match status" value="1"/>
</dbReference>
<accession>A0ABP8DHC3</accession>
<evidence type="ECO:0000313" key="3">
    <source>
        <dbReference type="Proteomes" id="UP001500620"/>
    </source>
</evidence>
<comment type="caution">
    <text evidence="2">The sequence shown here is derived from an EMBL/GenBank/DDBJ whole genome shotgun (WGS) entry which is preliminary data.</text>
</comment>
<dbReference type="Pfam" id="PF12680">
    <property type="entry name" value="SnoaL_2"/>
    <property type="match status" value="1"/>
</dbReference>
<organism evidence="2 3">
    <name type="scientific">Dactylosporangium darangshiense</name>
    <dbReference type="NCBI Taxonomy" id="579108"/>
    <lineage>
        <taxon>Bacteria</taxon>
        <taxon>Bacillati</taxon>
        <taxon>Actinomycetota</taxon>
        <taxon>Actinomycetes</taxon>
        <taxon>Micromonosporales</taxon>
        <taxon>Micromonosporaceae</taxon>
        <taxon>Dactylosporangium</taxon>
    </lineage>
</organism>
<dbReference type="InterPro" id="IPR032710">
    <property type="entry name" value="NTF2-like_dom_sf"/>
</dbReference>
<dbReference type="EMBL" id="BAABAT010000022">
    <property type="protein sequence ID" value="GAA4255798.1"/>
    <property type="molecule type" value="Genomic_DNA"/>
</dbReference>